<evidence type="ECO:0000259" key="7">
    <source>
        <dbReference type="PROSITE" id="PS51379"/>
    </source>
</evidence>
<dbReference type="InterPro" id="IPR017900">
    <property type="entry name" value="4Fe4S_Fe_S_CS"/>
</dbReference>
<dbReference type="Pfam" id="PF13510">
    <property type="entry name" value="Fer2_4"/>
    <property type="match status" value="1"/>
</dbReference>
<dbReference type="InterPro" id="IPR050157">
    <property type="entry name" value="PSI_iron-sulfur_center"/>
</dbReference>
<keyword evidence="2" id="KW-0479">Metal-binding</keyword>
<evidence type="ECO:0008006" key="10">
    <source>
        <dbReference type="Google" id="ProtNLM"/>
    </source>
</evidence>
<dbReference type="PANTHER" id="PTHR24960:SF79">
    <property type="entry name" value="PHOTOSYSTEM I IRON-SULFUR CENTER"/>
    <property type="match status" value="1"/>
</dbReference>
<dbReference type="InterPro" id="IPR009016">
    <property type="entry name" value="Fe_hydrogenase"/>
</dbReference>
<feature type="region of interest" description="Disordered" evidence="5">
    <location>
        <begin position="452"/>
        <end position="472"/>
    </location>
</feature>
<keyword evidence="4" id="KW-0411">Iron-sulfur</keyword>
<organism evidence="8 9">
    <name type="scientific">Tritrichomonas musculus</name>
    <dbReference type="NCBI Taxonomy" id="1915356"/>
    <lineage>
        <taxon>Eukaryota</taxon>
        <taxon>Metamonada</taxon>
        <taxon>Parabasalia</taxon>
        <taxon>Tritrichomonadida</taxon>
        <taxon>Tritrichomonadidae</taxon>
        <taxon>Tritrichomonas</taxon>
    </lineage>
</organism>
<evidence type="ECO:0000259" key="6">
    <source>
        <dbReference type="PROSITE" id="PS51085"/>
    </source>
</evidence>
<protein>
    <recommendedName>
        <fullName evidence="10">4Fe-4S binding domain containing protein</fullName>
    </recommendedName>
</protein>
<reference evidence="8 9" key="1">
    <citation type="submission" date="2024-04" db="EMBL/GenBank/DDBJ databases">
        <title>Tritrichomonas musculus Genome.</title>
        <authorList>
            <person name="Alves-Ferreira E."/>
            <person name="Grigg M."/>
            <person name="Lorenzi H."/>
            <person name="Galac M."/>
        </authorList>
    </citation>
    <scope>NUCLEOTIDE SEQUENCE [LARGE SCALE GENOMIC DNA]</scope>
    <source>
        <strain evidence="8 9">EAF2021</strain>
    </source>
</reference>
<evidence type="ECO:0000256" key="2">
    <source>
        <dbReference type="ARBA" id="ARBA00022723"/>
    </source>
</evidence>
<name>A0ABR2IPP2_9EUKA</name>
<evidence type="ECO:0000256" key="4">
    <source>
        <dbReference type="ARBA" id="ARBA00023014"/>
    </source>
</evidence>
<dbReference type="SUPFAM" id="SSF53920">
    <property type="entry name" value="Fe-only hydrogenase"/>
    <property type="match status" value="1"/>
</dbReference>
<dbReference type="InterPro" id="IPR001041">
    <property type="entry name" value="2Fe-2S_ferredoxin-type"/>
</dbReference>
<dbReference type="Proteomes" id="UP001470230">
    <property type="component" value="Unassembled WGS sequence"/>
</dbReference>
<dbReference type="Gene3D" id="3.30.70.20">
    <property type="match status" value="1"/>
</dbReference>
<feature type="compositionally biased region" description="Basic and acidic residues" evidence="5">
    <location>
        <begin position="462"/>
        <end position="472"/>
    </location>
</feature>
<dbReference type="PROSITE" id="PS00198">
    <property type="entry name" value="4FE4S_FER_1"/>
    <property type="match status" value="2"/>
</dbReference>
<keyword evidence="3" id="KW-0408">Iron</keyword>
<proteinExistence type="predicted"/>
<dbReference type="PANTHER" id="PTHR24960">
    <property type="entry name" value="PHOTOSYSTEM I IRON-SULFUR CENTER-RELATED"/>
    <property type="match status" value="1"/>
</dbReference>
<evidence type="ECO:0000313" key="9">
    <source>
        <dbReference type="Proteomes" id="UP001470230"/>
    </source>
</evidence>
<dbReference type="InterPro" id="IPR017896">
    <property type="entry name" value="4Fe4S_Fe-S-bd"/>
</dbReference>
<keyword evidence="1" id="KW-0004">4Fe-4S</keyword>
<keyword evidence="9" id="KW-1185">Reference proteome</keyword>
<evidence type="ECO:0000256" key="1">
    <source>
        <dbReference type="ARBA" id="ARBA00022485"/>
    </source>
</evidence>
<dbReference type="PROSITE" id="PS51085">
    <property type="entry name" value="2FE2S_FER_2"/>
    <property type="match status" value="1"/>
</dbReference>
<feature type="domain" description="4Fe-4S ferredoxin-type" evidence="7">
    <location>
        <begin position="158"/>
        <end position="187"/>
    </location>
</feature>
<gene>
    <name evidence="8" type="ORF">M9Y10_009417</name>
</gene>
<feature type="domain" description="4Fe-4S ferredoxin-type" evidence="7">
    <location>
        <begin position="124"/>
        <end position="153"/>
    </location>
</feature>
<dbReference type="Pfam" id="PF12838">
    <property type="entry name" value="Fer4_7"/>
    <property type="match status" value="1"/>
</dbReference>
<dbReference type="EMBL" id="JAPFFF010000015">
    <property type="protein sequence ID" value="KAK8866454.1"/>
    <property type="molecule type" value="Genomic_DNA"/>
</dbReference>
<feature type="domain" description="2Fe-2S ferredoxin-type" evidence="6">
    <location>
        <begin position="13"/>
        <end position="84"/>
    </location>
</feature>
<dbReference type="SUPFAM" id="SSF54862">
    <property type="entry name" value="4Fe-4S ferredoxins"/>
    <property type="match status" value="1"/>
</dbReference>
<evidence type="ECO:0000256" key="5">
    <source>
        <dbReference type="SAM" id="MobiDB-lite"/>
    </source>
</evidence>
<evidence type="ECO:0000313" key="8">
    <source>
        <dbReference type="EMBL" id="KAK8866454.1"/>
    </source>
</evidence>
<comment type="caution">
    <text evidence="8">The sequence shown here is derived from an EMBL/GenBank/DDBJ whole genome shotgun (WGS) entry which is preliminary data.</text>
</comment>
<accession>A0ABR2IPP2</accession>
<dbReference type="PROSITE" id="PS51379">
    <property type="entry name" value="4FE4S_FER_2"/>
    <property type="match status" value="2"/>
</dbReference>
<dbReference type="Gene3D" id="3.10.20.740">
    <property type="match status" value="1"/>
</dbReference>
<sequence length="508" mass="56012">MLSSAVVNRSLFSKIYVTVDGRKLVGEDGDTIRKLLIQNHIQIPSHCGGQQQCNLCKVLVDGETKLACATDIEEGMNISTKSEKIKQEVLEQMRKLEKAPNVDNAIHTVQKDKHKPTYIDDTTNSIQIDNSKCIDCGECISTCGNNVLIKDGHVQPAGGFGLRAAGCTACGKCVDACPTKAISYTNNIPLYKEAFAESLTAKIAVLDMSIMYHLEKEFKLPPGSVKLNDILCLLKNLGFQYFLDASLITDYDILNDSARIYRHRTKGYSGTIGAFCISLLKKLINVDSAGADQVAEVFLGPESLYTTFVVSGCYARRSASTLYMGTPYKYLSVGITTNEFISIIKEKCGSNIETLFKGSPCQALPLGSREGCRADTAERFSDSVLRTYGSLHLGMQIKPLEFQKVKPNISIADVNITSNYKLAAAVVEKAQGFDELMKMDLQNLLYITPRECPPSPGPDPVLQRKDQEADTRSIKFSRDNGAAHEIWSHLRKLDDYETFVKKATGNFD</sequence>
<evidence type="ECO:0000256" key="3">
    <source>
        <dbReference type="ARBA" id="ARBA00023004"/>
    </source>
</evidence>